<evidence type="ECO:0000313" key="2">
    <source>
        <dbReference type="Proteomes" id="UP001458880"/>
    </source>
</evidence>
<organism evidence="1 2">
    <name type="scientific">Popillia japonica</name>
    <name type="common">Japanese beetle</name>
    <dbReference type="NCBI Taxonomy" id="7064"/>
    <lineage>
        <taxon>Eukaryota</taxon>
        <taxon>Metazoa</taxon>
        <taxon>Ecdysozoa</taxon>
        <taxon>Arthropoda</taxon>
        <taxon>Hexapoda</taxon>
        <taxon>Insecta</taxon>
        <taxon>Pterygota</taxon>
        <taxon>Neoptera</taxon>
        <taxon>Endopterygota</taxon>
        <taxon>Coleoptera</taxon>
        <taxon>Polyphaga</taxon>
        <taxon>Scarabaeiformia</taxon>
        <taxon>Scarabaeidae</taxon>
        <taxon>Rutelinae</taxon>
        <taxon>Popillia</taxon>
    </lineage>
</organism>
<sequence>MKHNEYEFHVKPIFLCESERQELYPVKELLLFADFSEAWYFVGIPINNSTQQRNLFGAEHTVAVLLNSKKYI</sequence>
<evidence type="ECO:0000313" key="1">
    <source>
        <dbReference type="EMBL" id="KAK9736833.1"/>
    </source>
</evidence>
<dbReference type="AlphaFoldDB" id="A0AAW1LLU9"/>
<keyword evidence="2" id="KW-1185">Reference proteome</keyword>
<reference evidence="1 2" key="1">
    <citation type="journal article" date="2024" name="BMC Genomics">
        <title>De novo assembly and annotation of Popillia japonica's genome with initial clues to its potential as an invasive pest.</title>
        <authorList>
            <person name="Cucini C."/>
            <person name="Boschi S."/>
            <person name="Funari R."/>
            <person name="Cardaioli E."/>
            <person name="Iannotti N."/>
            <person name="Marturano G."/>
            <person name="Paoli F."/>
            <person name="Bruttini M."/>
            <person name="Carapelli A."/>
            <person name="Frati F."/>
            <person name="Nardi F."/>
        </authorList>
    </citation>
    <scope>NUCLEOTIDE SEQUENCE [LARGE SCALE GENOMIC DNA]</scope>
    <source>
        <strain evidence="1">DMR45628</strain>
    </source>
</reference>
<name>A0AAW1LLU9_POPJA</name>
<comment type="caution">
    <text evidence="1">The sequence shown here is derived from an EMBL/GenBank/DDBJ whole genome shotgun (WGS) entry which is preliminary data.</text>
</comment>
<proteinExistence type="predicted"/>
<dbReference type="EMBL" id="JASPKY010000108">
    <property type="protein sequence ID" value="KAK9736833.1"/>
    <property type="molecule type" value="Genomic_DNA"/>
</dbReference>
<gene>
    <name evidence="1" type="ORF">QE152_g11248</name>
</gene>
<dbReference type="Proteomes" id="UP001458880">
    <property type="component" value="Unassembled WGS sequence"/>
</dbReference>
<protein>
    <submittedName>
        <fullName evidence="1">Uncharacterized protein</fullName>
    </submittedName>
</protein>
<accession>A0AAW1LLU9</accession>